<protein>
    <submittedName>
        <fullName evidence="3">YcxB family protein</fullName>
    </submittedName>
</protein>
<gene>
    <name evidence="3" type="ORF">NX778_10535</name>
</gene>
<comment type="caution">
    <text evidence="3">The sequence shown here is derived from an EMBL/GenBank/DDBJ whole genome shotgun (WGS) entry which is preliminary data.</text>
</comment>
<keyword evidence="1" id="KW-1133">Transmembrane helix</keyword>
<name>A0ABT2CWZ4_9BURK</name>
<keyword evidence="1" id="KW-0472">Membrane</keyword>
<dbReference type="Pfam" id="PF14317">
    <property type="entry name" value="YcxB"/>
    <property type="match status" value="1"/>
</dbReference>
<keyword evidence="4" id="KW-1185">Reference proteome</keyword>
<evidence type="ECO:0000256" key="1">
    <source>
        <dbReference type="SAM" id="Phobius"/>
    </source>
</evidence>
<dbReference type="RefSeq" id="WP_258811679.1">
    <property type="nucleotide sequence ID" value="NZ_JANUGU010000002.1"/>
</dbReference>
<organism evidence="3 4">
    <name type="scientific">Massilia terrae</name>
    <dbReference type="NCBI Taxonomy" id="1811224"/>
    <lineage>
        <taxon>Bacteria</taxon>
        <taxon>Pseudomonadati</taxon>
        <taxon>Pseudomonadota</taxon>
        <taxon>Betaproteobacteria</taxon>
        <taxon>Burkholderiales</taxon>
        <taxon>Oxalobacteraceae</taxon>
        <taxon>Telluria group</taxon>
        <taxon>Massilia</taxon>
    </lineage>
</organism>
<feature type="transmembrane region" description="Helical" evidence="1">
    <location>
        <begin position="81"/>
        <end position="100"/>
    </location>
</feature>
<evidence type="ECO:0000313" key="3">
    <source>
        <dbReference type="EMBL" id="MCS0658499.1"/>
    </source>
</evidence>
<proteinExistence type="predicted"/>
<reference evidence="3 4" key="1">
    <citation type="submission" date="2022-08" db="EMBL/GenBank/DDBJ databases">
        <title>Reclassification of Massilia species as members of the genera Telluria, Duganella, Pseudoduganella, Mokoshia gen. nov. and Zemynaea gen. nov. using orthogonal and non-orthogonal genome-based approaches.</title>
        <authorList>
            <person name="Bowman J.P."/>
        </authorList>
    </citation>
    <scope>NUCLEOTIDE SEQUENCE [LARGE SCALE GENOMIC DNA]</scope>
    <source>
        <strain evidence="3 4">JCM 31606</strain>
    </source>
</reference>
<evidence type="ECO:0000313" key="4">
    <source>
        <dbReference type="Proteomes" id="UP001204621"/>
    </source>
</evidence>
<evidence type="ECO:0000259" key="2">
    <source>
        <dbReference type="Pfam" id="PF14317"/>
    </source>
</evidence>
<dbReference type="EMBL" id="JANUGU010000002">
    <property type="protein sequence ID" value="MCS0658499.1"/>
    <property type="molecule type" value="Genomic_DNA"/>
</dbReference>
<feature type="domain" description="YcxB-like C-terminal" evidence="2">
    <location>
        <begin position="111"/>
        <end position="169"/>
    </location>
</feature>
<sequence length="176" mass="19552">MWSDRPRSAGGADAAGALVQQDDDAVVFPSTAPAPSAHAAPATPALTELHFSVRYRLIEYASFMWQHSRNLIRRRRVGFPAGWYLLLKSTATAVLNFILLGRSRRTYDFTLDEHGIVRSSGTGVTLIEWPDVTAVRLYSRGIMLVLRHGTLPIPSRCLTPAQLAALRRLVDVRKED</sequence>
<dbReference type="InterPro" id="IPR025588">
    <property type="entry name" value="YcxB-like_C"/>
</dbReference>
<keyword evidence="1" id="KW-0812">Transmembrane</keyword>
<dbReference type="Proteomes" id="UP001204621">
    <property type="component" value="Unassembled WGS sequence"/>
</dbReference>
<accession>A0ABT2CWZ4</accession>